<gene>
    <name evidence="1" type="ORF">Z518_01779</name>
</gene>
<dbReference type="STRING" id="1442369.A0A0D2JMJ2"/>
<reference evidence="1 2" key="1">
    <citation type="submission" date="2015-01" db="EMBL/GenBank/DDBJ databases">
        <title>The Genome Sequence of Rhinocladiella mackenzie CBS 650.93.</title>
        <authorList>
            <consortium name="The Broad Institute Genomics Platform"/>
            <person name="Cuomo C."/>
            <person name="de Hoog S."/>
            <person name="Gorbushina A."/>
            <person name="Stielow B."/>
            <person name="Teixiera M."/>
            <person name="Abouelleil A."/>
            <person name="Chapman S.B."/>
            <person name="Priest M."/>
            <person name="Young S.K."/>
            <person name="Wortman J."/>
            <person name="Nusbaum C."/>
            <person name="Birren B."/>
        </authorList>
    </citation>
    <scope>NUCLEOTIDE SEQUENCE [LARGE SCALE GENOMIC DNA]</scope>
    <source>
        <strain evidence="1 2">CBS 650.93</strain>
    </source>
</reference>
<organism evidence="1 2">
    <name type="scientific">Rhinocladiella mackenziei CBS 650.93</name>
    <dbReference type="NCBI Taxonomy" id="1442369"/>
    <lineage>
        <taxon>Eukaryota</taxon>
        <taxon>Fungi</taxon>
        <taxon>Dikarya</taxon>
        <taxon>Ascomycota</taxon>
        <taxon>Pezizomycotina</taxon>
        <taxon>Eurotiomycetes</taxon>
        <taxon>Chaetothyriomycetidae</taxon>
        <taxon>Chaetothyriales</taxon>
        <taxon>Herpotrichiellaceae</taxon>
        <taxon>Rhinocladiella</taxon>
    </lineage>
</organism>
<dbReference type="RefSeq" id="XP_013277831.1">
    <property type="nucleotide sequence ID" value="XM_013422377.1"/>
</dbReference>
<dbReference type="Proteomes" id="UP000053617">
    <property type="component" value="Unassembled WGS sequence"/>
</dbReference>
<dbReference type="GeneID" id="25289850"/>
<proteinExistence type="predicted"/>
<evidence type="ECO:0000313" key="1">
    <source>
        <dbReference type="EMBL" id="KIX10695.1"/>
    </source>
</evidence>
<dbReference type="HOGENOM" id="CLU_2832557_0_0_1"/>
<protein>
    <submittedName>
        <fullName evidence="1">Uncharacterized protein</fullName>
    </submittedName>
</protein>
<name>A0A0D2JMJ2_9EURO</name>
<sequence>MGVDRDEIASGPVQTIFNPVMASYIKLNKDIIRHASEIYSYRDESGNKYSSQATIFHKILETDLPE</sequence>
<accession>A0A0D2JMJ2</accession>
<dbReference type="AlphaFoldDB" id="A0A0D2JMJ2"/>
<dbReference type="OrthoDB" id="3945418at2759"/>
<dbReference type="VEuPathDB" id="FungiDB:Z518_01779"/>
<evidence type="ECO:0000313" key="2">
    <source>
        <dbReference type="Proteomes" id="UP000053617"/>
    </source>
</evidence>
<dbReference type="EMBL" id="KN847475">
    <property type="protein sequence ID" value="KIX10695.1"/>
    <property type="molecule type" value="Genomic_DNA"/>
</dbReference>
<keyword evidence="2" id="KW-1185">Reference proteome</keyword>